<evidence type="ECO:0000313" key="2">
    <source>
        <dbReference type="Proteomes" id="UP000265520"/>
    </source>
</evidence>
<evidence type="ECO:0000313" key="1">
    <source>
        <dbReference type="EMBL" id="MCI08608.1"/>
    </source>
</evidence>
<keyword evidence="2" id="KW-1185">Reference proteome</keyword>
<proteinExistence type="predicted"/>
<protein>
    <submittedName>
        <fullName evidence="1">Uncharacterized protein</fullName>
    </submittedName>
</protein>
<dbReference type="AlphaFoldDB" id="A0A392P965"/>
<accession>A0A392P965</accession>
<reference evidence="1 2" key="1">
    <citation type="journal article" date="2018" name="Front. Plant Sci.">
        <title>Red Clover (Trifolium pratense) and Zigzag Clover (T. medium) - A Picture of Genomic Similarities and Differences.</title>
        <authorList>
            <person name="Dluhosova J."/>
            <person name="Istvanek J."/>
            <person name="Nedelnik J."/>
            <person name="Repkova J."/>
        </authorList>
    </citation>
    <scope>NUCLEOTIDE SEQUENCE [LARGE SCALE GENOMIC DNA]</scope>
    <source>
        <strain evidence="2">cv. 10/8</strain>
        <tissue evidence="1">Leaf</tissue>
    </source>
</reference>
<dbReference type="EMBL" id="LXQA010069617">
    <property type="protein sequence ID" value="MCI08608.1"/>
    <property type="molecule type" value="Genomic_DNA"/>
</dbReference>
<sequence length="63" mass="6625">MDGSCFGAATRVVRARTATEAEAVGFIAVMDYIDRADPLAHVAHTGWAGLINVQPNNKWAGPG</sequence>
<organism evidence="1 2">
    <name type="scientific">Trifolium medium</name>
    <dbReference type="NCBI Taxonomy" id="97028"/>
    <lineage>
        <taxon>Eukaryota</taxon>
        <taxon>Viridiplantae</taxon>
        <taxon>Streptophyta</taxon>
        <taxon>Embryophyta</taxon>
        <taxon>Tracheophyta</taxon>
        <taxon>Spermatophyta</taxon>
        <taxon>Magnoliopsida</taxon>
        <taxon>eudicotyledons</taxon>
        <taxon>Gunneridae</taxon>
        <taxon>Pentapetalae</taxon>
        <taxon>rosids</taxon>
        <taxon>fabids</taxon>
        <taxon>Fabales</taxon>
        <taxon>Fabaceae</taxon>
        <taxon>Papilionoideae</taxon>
        <taxon>50 kb inversion clade</taxon>
        <taxon>NPAAA clade</taxon>
        <taxon>Hologalegina</taxon>
        <taxon>IRL clade</taxon>
        <taxon>Trifolieae</taxon>
        <taxon>Trifolium</taxon>
    </lineage>
</organism>
<name>A0A392P965_9FABA</name>
<dbReference type="Proteomes" id="UP000265520">
    <property type="component" value="Unassembled WGS sequence"/>
</dbReference>
<comment type="caution">
    <text evidence="1">The sequence shown here is derived from an EMBL/GenBank/DDBJ whole genome shotgun (WGS) entry which is preliminary data.</text>
</comment>